<name>A0A699GSK2_TANCI</name>
<evidence type="ECO:0000313" key="2">
    <source>
        <dbReference type="EMBL" id="GEU49032.1"/>
    </source>
</evidence>
<evidence type="ECO:0008006" key="3">
    <source>
        <dbReference type="Google" id="ProtNLM"/>
    </source>
</evidence>
<dbReference type="AlphaFoldDB" id="A0A699GSK2"/>
<dbReference type="Gene3D" id="4.10.60.10">
    <property type="entry name" value="Zinc finger, CCHC-type"/>
    <property type="match status" value="1"/>
</dbReference>
<reference evidence="2" key="1">
    <citation type="journal article" date="2019" name="Sci. Rep.">
        <title>Draft genome of Tanacetum cinerariifolium, the natural source of mosquito coil.</title>
        <authorList>
            <person name="Yamashiro T."/>
            <person name="Shiraishi A."/>
            <person name="Satake H."/>
            <person name="Nakayama K."/>
        </authorList>
    </citation>
    <scope>NUCLEOTIDE SEQUENCE</scope>
</reference>
<dbReference type="EMBL" id="BKCJ010002507">
    <property type="protein sequence ID" value="GEU49032.1"/>
    <property type="molecule type" value="Genomic_DNA"/>
</dbReference>
<sequence>MLIILIKGSNNFGDNKFRAVIRFYELNSIAINLIPLRRFKVMKIFSIMHAVATTSVQYCFKKTDPESIVLAASMRVLFVWSVPEPFSLFVDLNIKSSKYKLAEDKFNFSQLKTSSASVLQELQFSLVGKSKLNDVDLLLEAEMKCFSSRSFTRREKYCLMSKGIKQISLRLKSSKDIQDSPDDEEDTRSSQEYLNDLKKEFHEVALLAKSKRFFKKGSQRFSGAKATDETQCHKCGRRGHFARDYFSNTSGPSYSSLFQNNTQPKFFNSSQQKPEPRPTKDFEAKFNKVKAKLALLSSSASASKSSMVKNNGLAEFYEWDEEDVSSDDNEMVEVKVLMKLVDVSKESSINGKWVNISIRKHVSTKILKENQKLRKELKELTEIILSWLNSSIKVNQLISEQIPTQKIRFLRLDQLIEEPSSSRKTNLVFVNSSVDDTNVSTPTVERPWLFEAEGFMLPNHDTRRIVPYESQVKVTDPLVIGTDSSVSDYDSADESSVCNTPLLPLEKLAGAEPVFQR</sequence>
<evidence type="ECO:0000256" key="1">
    <source>
        <dbReference type="SAM" id="Coils"/>
    </source>
</evidence>
<comment type="caution">
    <text evidence="2">The sequence shown here is derived from an EMBL/GenBank/DDBJ whole genome shotgun (WGS) entry which is preliminary data.</text>
</comment>
<feature type="coiled-coil region" evidence="1">
    <location>
        <begin position="363"/>
        <end position="390"/>
    </location>
</feature>
<gene>
    <name evidence="2" type="ORF">Tci_021010</name>
</gene>
<proteinExistence type="predicted"/>
<organism evidence="2">
    <name type="scientific">Tanacetum cinerariifolium</name>
    <name type="common">Dalmatian daisy</name>
    <name type="synonym">Chrysanthemum cinerariifolium</name>
    <dbReference type="NCBI Taxonomy" id="118510"/>
    <lineage>
        <taxon>Eukaryota</taxon>
        <taxon>Viridiplantae</taxon>
        <taxon>Streptophyta</taxon>
        <taxon>Embryophyta</taxon>
        <taxon>Tracheophyta</taxon>
        <taxon>Spermatophyta</taxon>
        <taxon>Magnoliopsida</taxon>
        <taxon>eudicotyledons</taxon>
        <taxon>Gunneridae</taxon>
        <taxon>Pentapetalae</taxon>
        <taxon>asterids</taxon>
        <taxon>campanulids</taxon>
        <taxon>Asterales</taxon>
        <taxon>Asteraceae</taxon>
        <taxon>Asteroideae</taxon>
        <taxon>Anthemideae</taxon>
        <taxon>Anthemidinae</taxon>
        <taxon>Tanacetum</taxon>
    </lineage>
</organism>
<keyword evidence="1" id="KW-0175">Coiled coil</keyword>
<accession>A0A699GSK2</accession>
<protein>
    <recommendedName>
        <fullName evidence="3">CCHC-type domain-containing protein</fullName>
    </recommendedName>
</protein>